<dbReference type="AlphaFoldDB" id="A0A9D4RI20"/>
<dbReference type="InterPro" id="IPR000488">
    <property type="entry name" value="Death_dom"/>
</dbReference>
<sequence>MTESSRLRFRKSSSFSVKPIRSWASSSSVNSEPWTLRSHGSLKLRPVLDFRMPTLANNRQFLLPLEDIATQTKSRLLKLESSPPSSLRDVRHALASEIKTVQKRLTRLERSYYGVGKSINQEVKKYAMPMKILLRMLGYFELSSVKSVEAAIKYGSDPTRYKGDPGNVNLLKELYAKVQTFIPVKFDEIASDCKKMLEIMEKYCISFYEPVGEIEVETALHYETQIRSWKRVILETLDKINTLIMHFKHRGVHYTMFSATVATFCQKSECETIPFLMLFAEACTNIRTVLSILEQWLKSDENYSVFLQNDVSDLERQKDEQVRTVREASEQYHSALFKLNQIETEYAKLFSELEHLREKEDTSEIEETYLLNKCNELEMDMEFKEGRRDALSKQPLDTDSLESLAITWDNLNEEIRFLKDSLPAVKRQLSVVKQRREWMRERRNHLEKVQKELDQQSKDVKVTSALKGQREAELEIMERTLEISRELLLHKTSNNSVAKIFYDLPITARNHKLKLPSISNGTDGALDKSCEVVVQSIGQDWMQLYRALPFFPARGAETIEKDIASIAVDGARGPKSDIAGVALARWRRHHTRARAEDLKQGLRAIRRLDLYRQVELTIHPPPVEEEPPEYFPPELDPALWPHYRDVVKLDKLIADKRITVEQLPEE</sequence>
<accession>A0A9D4RI20</accession>
<dbReference type="PROSITE" id="PS50017">
    <property type="entry name" value="DEATH_DOMAIN"/>
    <property type="match status" value="1"/>
</dbReference>
<evidence type="ECO:0000313" key="4">
    <source>
        <dbReference type="Proteomes" id="UP000828390"/>
    </source>
</evidence>
<dbReference type="CDD" id="cd01670">
    <property type="entry name" value="Death"/>
    <property type="match status" value="1"/>
</dbReference>
<comment type="caution">
    <text evidence="3">The sequence shown here is derived from an EMBL/GenBank/DDBJ whole genome shotgun (WGS) entry which is preliminary data.</text>
</comment>
<reference evidence="3" key="1">
    <citation type="journal article" date="2019" name="bioRxiv">
        <title>The Genome of the Zebra Mussel, Dreissena polymorpha: A Resource for Invasive Species Research.</title>
        <authorList>
            <person name="McCartney M.A."/>
            <person name="Auch B."/>
            <person name="Kono T."/>
            <person name="Mallez S."/>
            <person name="Zhang Y."/>
            <person name="Obille A."/>
            <person name="Becker A."/>
            <person name="Abrahante J.E."/>
            <person name="Garbe J."/>
            <person name="Badalamenti J.P."/>
            <person name="Herman A."/>
            <person name="Mangelson H."/>
            <person name="Liachko I."/>
            <person name="Sullivan S."/>
            <person name="Sone E.D."/>
            <person name="Koren S."/>
            <person name="Silverstein K.A.T."/>
            <person name="Beckman K.B."/>
            <person name="Gohl D.M."/>
        </authorList>
    </citation>
    <scope>NUCLEOTIDE SEQUENCE</scope>
    <source>
        <strain evidence="3">Duluth1</strain>
        <tissue evidence="3">Whole animal</tissue>
    </source>
</reference>
<protein>
    <recommendedName>
        <fullName evidence="2">Death domain-containing protein</fullName>
    </recommendedName>
</protein>
<feature type="coiled-coil region" evidence="1">
    <location>
        <begin position="311"/>
        <end position="394"/>
    </location>
</feature>
<reference evidence="3" key="2">
    <citation type="submission" date="2020-11" db="EMBL/GenBank/DDBJ databases">
        <authorList>
            <person name="McCartney M.A."/>
            <person name="Auch B."/>
            <person name="Kono T."/>
            <person name="Mallez S."/>
            <person name="Becker A."/>
            <person name="Gohl D.M."/>
            <person name="Silverstein K.A.T."/>
            <person name="Koren S."/>
            <person name="Bechman K.B."/>
            <person name="Herman A."/>
            <person name="Abrahante J.E."/>
            <person name="Garbe J."/>
        </authorList>
    </citation>
    <scope>NUCLEOTIDE SEQUENCE</scope>
    <source>
        <strain evidence="3">Duluth1</strain>
        <tissue evidence="3">Whole animal</tissue>
    </source>
</reference>
<proteinExistence type="predicted"/>
<gene>
    <name evidence="3" type="ORF">DPMN_032534</name>
</gene>
<organism evidence="3 4">
    <name type="scientific">Dreissena polymorpha</name>
    <name type="common">Zebra mussel</name>
    <name type="synonym">Mytilus polymorpha</name>
    <dbReference type="NCBI Taxonomy" id="45954"/>
    <lineage>
        <taxon>Eukaryota</taxon>
        <taxon>Metazoa</taxon>
        <taxon>Spiralia</taxon>
        <taxon>Lophotrochozoa</taxon>
        <taxon>Mollusca</taxon>
        <taxon>Bivalvia</taxon>
        <taxon>Autobranchia</taxon>
        <taxon>Heteroconchia</taxon>
        <taxon>Euheterodonta</taxon>
        <taxon>Imparidentia</taxon>
        <taxon>Neoheterodontei</taxon>
        <taxon>Myida</taxon>
        <taxon>Dreissenoidea</taxon>
        <taxon>Dreissenidae</taxon>
        <taxon>Dreissena</taxon>
    </lineage>
</organism>
<evidence type="ECO:0000313" key="3">
    <source>
        <dbReference type="EMBL" id="KAH3869371.1"/>
    </source>
</evidence>
<keyword evidence="4" id="KW-1185">Reference proteome</keyword>
<name>A0A9D4RI20_DREPO</name>
<feature type="domain" description="Death" evidence="2">
    <location>
        <begin position="532"/>
        <end position="618"/>
    </location>
</feature>
<keyword evidence="1" id="KW-0175">Coiled coil</keyword>
<dbReference type="Gene3D" id="1.10.533.10">
    <property type="entry name" value="Death Domain, Fas"/>
    <property type="match status" value="1"/>
</dbReference>
<evidence type="ECO:0000259" key="2">
    <source>
        <dbReference type="PROSITE" id="PS50017"/>
    </source>
</evidence>
<dbReference type="GO" id="GO:0007165">
    <property type="term" value="P:signal transduction"/>
    <property type="evidence" value="ECO:0007669"/>
    <property type="project" value="InterPro"/>
</dbReference>
<dbReference type="Proteomes" id="UP000828390">
    <property type="component" value="Unassembled WGS sequence"/>
</dbReference>
<evidence type="ECO:0000256" key="1">
    <source>
        <dbReference type="SAM" id="Coils"/>
    </source>
</evidence>
<dbReference type="OrthoDB" id="6074739at2759"/>
<dbReference type="InterPro" id="IPR011029">
    <property type="entry name" value="DEATH-like_dom_sf"/>
</dbReference>
<dbReference type="EMBL" id="JAIWYP010000002">
    <property type="protein sequence ID" value="KAH3869371.1"/>
    <property type="molecule type" value="Genomic_DNA"/>
</dbReference>